<gene>
    <name evidence="2" type="ORF">C8A04DRAFT_29636</name>
</gene>
<keyword evidence="1" id="KW-0812">Transmembrane</keyword>
<keyword evidence="3" id="KW-1185">Reference proteome</keyword>
<feature type="transmembrane region" description="Helical" evidence="1">
    <location>
        <begin position="152"/>
        <end position="174"/>
    </location>
</feature>
<evidence type="ECO:0000256" key="1">
    <source>
        <dbReference type="SAM" id="Phobius"/>
    </source>
</evidence>
<protein>
    <submittedName>
        <fullName evidence="2">Uncharacterized protein</fullName>
    </submittedName>
</protein>
<dbReference type="Proteomes" id="UP001302676">
    <property type="component" value="Unassembled WGS sequence"/>
</dbReference>
<comment type="caution">
    <text evidence="2">The sequence shown here is derived from an EMBL/GenBank/DDBJ whole genome shotgun (WGS) entry which is preliminary data.</text>
</comment>
<accession>A0AAN6V0P4</accession>
<proteinExistence type="predicted"/>
<keyword evidence="1" id="KW-0472">Membrane</keyword>
<keyword evidence="1" id="KW-1133">Transmembrane helix</keyword>
<evidence type="ECO:0000313" key="2">
    <source>
        <dbReference type="EMBL" id="KAK4142682.1"/>
    </source>
</evidence>
<feature type="transmembrane region" description="Helical" evidence="1">
    <location>
        <begin position="231"/>
        <end position="260"/>
    </location>
</feature>
<feature type="transmembrane region" description="Helical" evidence="1">
    <location>
        <begin position="194"/>
        <end position="225"/>
    </location>
</feature>
<dbReference type="EMBL" id="MU853594">
    <property type="protein sequence ID" value="KAK4142682.1"/>
    <property type="molecule type" value="Genomic_DNA"/>
</dbReference>
<reference evidence="2" key="1">
    <citation type="journal article" date="2023" name="Mol. Phylogenet. Evol.">
        <title>Genome-scale phylogeny and comparative genomics of the fungal order Sordariales.</title>
        <authorList>
            <person name="Hensen N."/>
            <person name="Bonometti L."/>
            <person name="Westerberg I."/>
            <person name="Brannstrom I.O."/>
            <person name="Guillou S."/>
            <person name="Cros-Aarteil S."/>
            <person name="Calhoun S."/>
            <person name="Haridas S."/>
            <person name="Kuo A."/>
            <person name="Mondo S."/>
            <person name="Pangilinan J."/>
            <person name="Riley R."/>
            <person name="LaButti K."/>
            <person name="Andreopoulos B."/>
            <person name="Lipzen A."/>
            <person name="Chen C."/>
            <person name="Yan M."/>
            <person name="Daum C."/>
            <person name="Ng V."/>
            <person name="Clum A."/>
            <person name="Steindorff A."/>
            <person name="Ohm R.A."/>
            <person name="Martin F."/>
            <person name="Silar P."/>
            <person name="Natvig D.O."/>
            <person name="Lalanne C."/>
            <person name="Gautier V."/>
            <person name="Ament-Velasquez S.L."/>
            <person name="Kruys A."/>
            <person name="Hutchinson M.I."/>
            <person name="Powell A.J."/>
            <person name="Barry K."/>
            <person name="Miller A.N."/>
            <person name="Grigoriev I.V."/>
            <person name="Debuchy R."/>
            <person name="Gladieux P."/>
            <person name="Hiltunen Thoren M."/>
            <person name="Johannesson H."/>
        </authorList>
    </citation>
    <scope>NUCLEOTIDE SEQUENCE</scope>
    <source>
        <strain evidence="2">CBS 141.50</strain>
    </source>
</reference>
<dbReference type="RefSeq" id="XP_062636053.1">
    <property type="nucleotide sequence ID" value="XM_062781079.1"/>
</dbReference>
<dbReference type="GeneID" id="87817692"/>
<organism evidence="2 3">
    <name type="scientific">Dichotomopilus funicola</name>
    <dbReference type="NCBI Taxonomy" id="1934379"/>
    <lineage>
        <taxon>Eukaryota</taxon>
        <taxon>Fungi</taxon>
        <taxon>Dikarya</taxon>
        <taxon>Ascomycota</taxon>
        <taxon>Pezizomycotina</taxon>
        <taxon>Sordariomycetes</taxon>
        <taxon>Sordariomycetidae</taxon>
        <taxon>Sordariales</taxon>
        <taxon>Chaetomiaceae</taxon>
        <taxon>Dichotomopilus</taxon>
    </lineage>
</organism>
<reference evidence="2" key="2">
    <citation type="submission" date="2023-05" db="EMBL/GenBank/DDBJ databases">
        <authorList>
            <consortium name="Lawrence Berkeley National Laboratory"/>
            <person name="Steindorff A."/>
            <person name="Hensen N."/>
            <person name="Bonometti L."/>
            <person name="Westerberg I."/>
            <person name="Brannstrom I.O."/>
            <person name="Guillou S."/>
            <person name="Cros-Aarteil S."/>
            <person name="Calhoun S."/>
            <person name="Haridas S."/>
            <person name="Kuo A."/>
            <person name="Mondo S."/>
            <person name="Pangilinan J."/>
            <person name="Riley R."/>
            <person name="Labutti K."/>
            <person name="Andreopoulos B."/>
            <person name="Lipzen A."/>
            <person name="Chen C."/>
            <person name="Yanf M."/>
            <person name="Daum C."/>
            <person name="Ng V."/>
            <person name="Clum A."/>
            <person name="Ohm R."/>
            <person name="Martin F."/>
            <person name="Silar P."/>
            <person name="Natvig D."/>
            <person name="Lalanne C."/>
            <person name="Gautier V."/>
            <person name="Ament-Velasquez S.L."/>
            <person name="Kruys A."/>
            <person name="Hutchinson M.I."/>
            <person name="Powell A.J."/>
            <person name="Barry K."/>
            <person name="Miller A.N."/>
            <person name="Grigoriev I.V."/>
            <person name="Debuchy R."/>
            <person name="Gladieux P."/>
            <person name="Thoren M.H."/>
            <person name="Johannesson H."/>
        </authorList>
    </citation>
    <scope>NUCLEOTIDE SEQUENCE</scope>
    <source>
        <strain evidence="2">CBS 141.50</strain>
    </source>
</reference>
<evidence type="ECO:0000313" key="3">
    <source>
        <dbReference type="Proteomes" id="UP001302676"/>
    </source>
</evidence>
<dbReference type="AlphaFoldDB" id="A0AAN6V0P4"/>
<name>A0AAN6V0P4_9PEZI</name>
<feature type="transmembrane region" description="Helical" evidence="1">
    <location>
        <begin position="272"/>
        <end position="292"/>
    </location>
</feature>
<sequence length="331" mass="35988">METLCNYTHPDLQNTTALARQPTGTLFPYNPDFYDLASGLYGPGNICTWYFLFASVFLHWLTGPRDADGHTHPGISADLIAVVAYPVFAATDLLVQGIKMIGTEDRALAIFCVRNPIVELEGMTDAFTQHEPLDMAGIPEEVVHFGQRVVDITGPLAVCYIFVDVSVVLAISLISEDILREYIPWRPTKMVRRFLFAGYGYVSLLLVVFHFSLGDVGISFFIALYEIIQPFLNAVTFGTTLVFGGAIVVGLVTGVVGIIRRDPAMMVDAAKVVGGMSIGALFPAFMITMTILNRVAIVPDLAVTITERDQLASLIAGILTLGEHAALELAI</sequence>